<keyword evidence="3" id="KW-1185">Reference proteome</keyword>
<dbReference type="OrthoDB" id="439917at2759"/>
<dbReference type="eggNOG" id="KOG1695">
    <property type="taxonomic scope" value="Eukaryota"/>
</dbReference>
<protein>
    <submittedName>
        <fullName evidence="2">Glutathione S-transferase, amine-terminal domain protein</fullName>
    </submittedName>
</protein>
<dbReference type="PANTHER" id="PTHR46104:SF1">
    <property type="entry name" value="GENE 9195-RELATED"/>
    <property type="match status" value="1"/>
</dbReference>
<evidence type="ECO:0000313" key="3">
    <source>
        <dbReference type="Proteomes" id="UP000009168"/>
    </source>
</evidence>
<organism evidence="2 3">
    <name type="scientific">Tetrahymena thermophila (strain SB210)</name>
    <dbReference type="NCBI Taxonomy" id="312017"/>
    <lineage>
        <taxon>Eukaryota</taxon>
        <taxon>Sar</taxon>
        <taxon>Alveolata</taxon>
        <taxon>Ciliophora</taxon>
        <taxon>Intramacronucleata</taxon>
        <taxon>Oligohymenophorea</taxon>
        <taxon>Hymenostomatida</taxon>
        <taxon>Tetrahymenina</taxon>
        <taxon>Tetrahymenidae</taxon>
        <taxon>Tetrahymena</taxon>
    </lineage>
</organism>
<proteinExistence type="predicted"/>
<dbReference type="KEGG" id="tet:TTHERM_00169110"/>
<dbReference type="Proteomes" id="UP000009168">
    <property type="component" value="Unassembled WGS sequence"/>
</dbReference>
<accession>Q22TL3</accession>
<dbReference type="EMBL" id="GG662840">
    <property type="protein sequence ID" value="EAR88425.2"/>
    <property type="molecule type" value="Genomic_DNA"/>
</dbReference>
<name>Q22TL3_TETTS</name>
<dbReference type="RefSeq" id="XP_001008670.2">
    <property type="nucleotide sequence ID" value="XM_001008670.2"/>
</dbReference>
<dbReference type="PANTHER" id="PTHR46104">
    <property type="entry name" value="GENE 9195-RELATED-RELATED"/>
    <property type="match status" value="1"/>
</dbReference>
<dbReference type="Pfam" id="PF07699">
    <property type="entry name" value="Ephrin_rec_like"/>
    <property type="match status" value="1"/>
</dbReference>
<gene>
    <name evidence="2" type="ORF">TTHERM_00169110</name>
</gene>
<sequence length="415" mass="44331">MNSLSCDLCLPNFYYNEKNSQVHVDRNQVPVCIECPQGSGTNQANIDNFQISSCSICLQNYYMTNPSSQSPTLNSAQCLPCPNGTLSSGAQTVDQSVCNSCAINYYMAQSSIAASQNNNNQGVAAQCLVCPQGSGTLEDLNIQGDISQCSICLENYFMVSPAIQSAQGIQPSAAQCISCPNNSYNPKNSQQGYCTCYDSNATPLSSQVQSCNCKNGYYGSVATSQNAPSGCFPCPQGQYSNSQTQHNCQTCPSKFVTNLDQSGCVCNVAGLGVILDQSTNNCTCKNGYQEDISSLSGCSSCPQGFYSNSSTSFKCISCPSGSQTNNDQSNCICNDNSLAVYFDPISISCKCQKDYFGNPSQATLATIGSCTPCPTKFQATFSQNEIMKSQCVFSTFQNFISFSLVLAAIQLCILL</sequence>
<dbReference type="SMART" id="SM01411">
    <property type="entry name" value="Ephrin_rec_like"/>
    <property type="match status" value="3"/>
</dbReference>
<evidence type="ECO:0000313" key="2">
    <source>
        <dbReference type="EMBL" id="EAR88425.2"/>
    </source>
</evidence>
<dbReference type="InterPro" id="IPR011641">
    <property type="entry name" value="Tyr-kin_ephrin_A/B_rcpt-like"/>
</dbReference>
<reference evidence="3" key="1">
    <citation type="journal article" date="2006" name="PLoS Biol.">
        <title>Macronuclear genome sequence of the ciliate Tetrahymena thermophila, a model eukaryote.</title>
        <authorList>
            <person name="Eisen J.A."/>
            <person name="Coyne R.S."/>
            <person name="Wu M."/>
            <person name="Wu D."/>
            <person name="Thiagarajan M."/>
            <person name="Wortman J.R."/>
            <person name="Badger J.H."/>
            <person name="Ren Q."/>
            <person name="Amedeo P."/>
            <person name="Jones K.M."/>
            <person name="Tallon L.J."/>
            <person name="Delcher A.L."/>
            <person name="Salzberg S.L."/>
            <person name="Silva J.C."/>
            <person name="Haas B.J."/>
            <person name="Majoros W.H."/>
            <person name="Farzad M."/>
            <person name="Carlton J.M."/>
            <person name="Smith R.K. Jr."/>
            <person name="Garg J."/>
            <person name="Pearlman R.E."/>
            <person name="Karrer K.M."/>
            <person name="Sun L."/>
            <person name="Manning G."/>
            <person name="Elde N.C."/>
            <person name="Turkewitz A.P."/>
            <person name="Asai D.J."/>
            <person name="Wilkes D.E."/>
            <person name="Wang Y."/>
            <person name="Cai H."/>
            <person name="Collins K."/>
            <person name="Stewart B.A."/>
            <person name="Lee S.R."/>
            <person name="Wilamowska K."/>
            <person name="Weinberg Z."/>
            <person name="Ruzzo W.L."/>
            <person name="Wloga D."/>
            <person name="Gaertig J."/>
            <person name="Frankel J."/>
            <person name="Tsao C.-C."/>
            <person name="Gorovsky M.A."/>
            <person name="Keeling P.J."/>
            <person name="Waller R.F."/>
            <person name="Patron N.J."/>
            <person name="Cherry J.M."/>
            <person name="Stover N.A."/>
            <person name="Krieger C.J."/>
            <person name="del Toro C."/>
            <person name="Ryder H.F."/>
            <person name="Williamson S.C."/>
            <person name="Barbeau R.A."/>
            <person name="Hamilton E.P."/>
            <person name="Orias E."/>
        </authorList>
    </citation>
    <scope>NUCLEOTIDE SEQUENCE [LARGE SCALE GENOMIC DNA]</scope>
    <source>
        <strain evidence="3">SB210</strain>
    </source>
</reference>
<dbReference type="InParanoid" id="Q22TL3"/>
<dbReference type="HOGENOM" id="CLU_382000_0_0_1"/>
<dbReference type="GeneID" id="7836390"/>
<dbReference type="AlphaFoldDB" id="Q22TL3"/>
<feature type="domain" description="Tyrosine-protein kinase ephrin type A/B receptor-like" evidence="1">
    <location>
        <begin position="294"/>
        <end position="329"/>
    </location>
</feature>
<evidence type="ECO:0000259" key="1">
    <source>
        <dbReference type="Pfam" id="PF07699"/>
    </source>
</evidence>
<dbReference type="Gene3D" id="2.10.50.10">
    <property type="entry name" value="Tumor Necrosis Factor Receptor, subunit A, domain 2"/>
    <property type="match status" value="1"/>
</dbReference>